<protein>
    <submittedName>
        <fullName evidence="2">Uncharacterized protein</fullName>
    </submittedName>
</protein>
<comment type="caution">
    <text evidence="2">The sequence shown here is derived from an EMBL/GenBank/DDBJ whole genome shotgun (WGS) entry which is preliminary data.</text>
</comment>
<dbReference type="Proteomes" id="UP000195402">
    <property type="component" value="Unassembled WGS sequence"/>
</dbReference>
<keyword evidence="3" id="KW-1185">Reference proteome</keyword>
<evidence type="ECO:0000256" key="1">
    <source>
        <dbReference type="SAM" id="Phobius"/>
    </source>
</evidence>
<organism evidence="2 3">
    <name type="scientific">Macleaya cordata</name>
    <name type="common">Five-seeded plume-poppy</name>
    <name type="synonym">Bocconia cordata</name>
    <dbReference type="NCBI Taxonomy" id="56857"/>
    <lineage>
        <taxon>Eukaryota</taxon>
        <taxon>Viridiplantae</taxon>
        <taxon>Streptophyta</taxon>
        <taxon>Embryophyta</taxon>
        <taxon>Tracheophyta</taxon>
        <taxon>Spermatophyta</taxon>
        <taxon>Magnoliopsida</taxon>
        <taxon>Ranunculales</taxon>
        <taxon>Papaveraceae</taxon>
        <taxon>Papaveroideae</taxon>
        <taxon>Macleaya</taxon>
    </lineage>
</organism>
<sequence>MLQITVEVEAMLVVVVAVAAATSTVILGVVVVVVGGGGYGNSGCGRADGVSSHTPFSAFERSICLCYFIINNADDVKATRNHLFNLIALYQSWGANTNTTGTINHLRPTKLSTRSDVGGSSSD</sequence>
<name>A0A200Q224_MACCD</name>
<dbReference type="AlphaFoldDB" id="A0A200Q224"/>
<feature type="transmembrane region" description="Helical" evidence="1">
    <location>
        <begin position="12"/>
        <end position="36"/>
    </location>
</feature>
<keyword evidence="1" id="KW-0812">Transmembrane</keyword>
<reference evidence="2 3" key="1">
    <citation type="journal article" date="2017" name="Mol. Plant">
        <title>The Genome of Medicinal Plant Macleaya cordata Provides New Insights into Benzylisoquinoline Alkaloids Metabolism.</title>
        <authorList>
            <person name="Liu X."/>
            <person name="Liu Y."/>
            <person name="Huang P."/>
            <person name="Ma Y."/>
            <person name="Qing Z."/>
            <person name="Tang Q."/>
            <person name="Cao H."/>
            <person name="Cheng P."/>
            <person name="Zheng Y."/>
            <person name="Yuan Z."/>
            <person name="Zhou Y."/>
            <person name="Liu J."/>
            <person name="Tang Z."/>
            <person name="Zhuo Y."/>
            <person name="Zhang Y."/>
            <person name="Yu L."/>
            <person name="Huang J."/>
            <person name="Yang P."/>
            <person name="Peng Q."/>
            <person name="Zhang J."/>
            <person name="Jiang W."/>
            <person name="Zhang Z."/>
            <person name="Lin K."/>
            <person name="Ro D.K."/>
            <person name="Chen X."/>
            <person name="Xiong X."/>
            <person name="Shang Y."/>
            <person name="Huang S."/>
            <person name="Zeng J."/>
        </authorList>
    </citation>
    <scope>NUCLEOTIDE SEQUENCE [LARGE SCALE GENOMIC DNA]</scope>
    <source>
        <strain evidence="3">cv. BLH2017</strain>
        <tissue evidence="2">Root</tissue>
    </source>
</reference>
<evidence type="ECO:0000313" key="2">
    <source>
        <dbReference type="EMBL" id="OVA04511.1"/>
    </source>
</evidence>
<proteinExistence type="predicted"/>
<keyword evidence="1" id="KW-0472">Membrane</keyword>
<keyword evidence="1" id="KW-1133">Transmembrane helix</keyword>
<evidence type="ECO:0000313" key="3">
    <source>
        <dbReference type="Proteomes" id="UP000195402"/>
    </source>
</evidence>
<accession>A0A200Q224</accession>
<gene>
    <name evidence="2" type="ORF">BVC80_1715g24</name>
</gene>
<dbReference type="InParanoid" id="A0A200Q224"/>
<dbReference type="EMBL" id="MVGT01003299">
    <property type="protein sequence ID" value="OVA04511.1"/>
    <property type="molecule type" value="Genomic_DNA"/>
</dbReference>